<dbReference type="Proteomes" id="UP000190435">
    <property type="component" value="Unassembled WGS sequence"/>
</dbReference>
<dbReference type="EMBL" id="MUXU01000021">
    <property type="protein sequence ID" value="OOR91526.1"/>
    <property type="molecule type" value="Genomic_DNA"/>
</dbReference>
<sequence length="85" mass="9199">MCANLICQISCALAAAVLWHEAGKSSKQITNEKLDLQAVQTRLSPNAPRMAISLPQLTPKNLALNDVCCELVGFLKIACDLRCIC</sequence>
<comment type="caution">
    <text evidence="1">The sequence shown here is derived from an EMBL/GenBank/DDBJ whole genome shotgun (WGS) entry which is preliminary data.</text>
</comment>
<dbReference type="STRING" id="34060.B0181_02930"/>
<name>A0A1T0A706_9GAMM</name>
<accession>A0A1T0A706</accession>
<organism evidence="1 2">
    <name type="scientific">Moraxella caviae</name>
    <dbReference type="NCBI Taxonomy" id="34060"/>
    <lineage>
        <taxon>Bacteria</taxon>
        <taxon>Pseudomonadati</taxon>
        <taxon>Pseudomonadota</taxon>
        <taxon>Gammaproteobacteria</taxon>
        <taxon>Moraxellales</taxon>
        <taxon>Moraxellaceae</taxon>
        <taxon>Moraxella</taxon>
    </lineage>
</organism>
<dbReference type="AlphaFoldDB" id="A0A1T0A706"/>
<evidence type="ECO:0000313" key="1">
    <source>
        <dbReference type="EMBL" id="OOR91526.1"/>
    </source>
</evidence>
<evidence type="ECO:0000313" key="2">
    <source>
        <dbReference type="Proteomes" id="UP000190435"/>
    </source>
</evidence>
<keyword evidence="2" id="KW-1185">Reference proteome</keyword>
<gene>
    <name evidence="1" type="ORF">B0181_02930</name>
</gene>
<reference evidence="1 2" key="1">
    <citation type="submission" date="2017-02" db="EMBL/GenBank/DDBJ databases">
        <title>Draft genome sequence of Moraxella caviae CCUG 355 type strain.</title>
        <authorList>
            <person name="Engstrom-Jakobsson H."/>
            <person name="Salva-Serra F."/>
            <person name="Thorell K."/>
            <person name="Gonzales-Siles L."/>
            <person name="Karlsson R."/>
            <person name="Boulund F."/>
            <person name="Engstrand L."/>
            <person name="Moore E."/>
        </authorList>
    </citation>
    <scope>NUCLEOTIDE SEQUENCE [LARGE SCALE GENOMIC DNA]</scope>
    <source>
        <strain evidence="1 2">CCUG 355</strain>
    </source>
</reference>
<proteinExistence type="predicted"/>
<protein>
    <submittedName>
        <fullName evidence="1">Uncharacterized protein</fullName>
    </submittedName>
</protein>